<evidence type="ECO:0000313" key="2">
    <source>
        <dbReference type="EMBL" id="PYD48114.1"/>
    </source>
</evidence>
<evidence type="ECO:0000313" key="4">
    <source>
        <dbReference type="Proteomes" id="UP000247609"/>
    </source>
</evidence>
<dbReference type="RefSeq" id="WP_110532209.1">
    <property type="nucleotide sequence ID" value="NZ_JAHRDT010000008.1"/>
</dbReference>
<organism evidence="3 4">
    <name type="scientific">Novacetimonas pomaceti</name>
    <dbReference type="NCBI Taxonomy" id="2021998"/>
    <lineage>
        <taxon>Bacteria</taxon>
        <taxon>Pseudomonadati</taxon>
        <taxon>Pseudomonadota</taxon>
        <taxon>Alphaproteobacteria</taxon>
        <taxon>Acetobacterales</taxon>
        <taxon>Acetobacteraceae</taxon>
        <taxon>Novacetimonas</taxon>
    </lineage>
</organism>
<dbReference type="GO" id="GO:0020037">
    <property type="term" value="F:heme binding"/>
    <property type="evidence" value="ECO:0007669"/>
    <property type="project" value="InterPro"/>
</dbReference>
<dbReference type="Proteomes" id="UP000248116">
    <property type="component" value="Unassembled WGS sequence"/>
</dbReference>
<gene>
    <name evidence="2" type="ORF">C3920_06385</name>
    <name evidence="3" type="ORF">CFR71_15420</name>
</gene>
<dbReference type="Proteomes" id="UP000247609">
    <property type="component" value="Unassembled WGS sequence"/>
</dbReference>
<sequence>MKGIVFNILEEVVEKNHGAEAWDTLLEAANVNGAYTSLGSYPDAEMQALVVAASKHLGITPAELLHSFGRDAMPILKQRYPELFSTHPNSRSFILSVNSIIHPEVRKLYPGAICPYFHMKENNDGTLDMTYSSERHLIDLAQGFVFGAADVFGDRVEVERFPPGSGKENMLRVKWL</sequence>
<dbReference type="SUPFAM" id="SSF111126">
    <property type="entry name" value="Ligand-binding domain in the NO signalling and Golgi transport"/>
    <property type="match status" value="1"/>
</dbReference>
<dbReference type="InterPro" id="IPR038158">
    <property type="entry name" value="H-NOX_domain_sf"/>
</dbReference>
<dbReference type="EMBL" id="PRCW01000048">
    <property type="protein sequence ID" value="PYD48114.1"/>
    <property type="molecule type" value="Genomic_DNA"/>
</dbReference>
<evidence type="ECO:0000313" key="3">
    <source>
        <dbReference type="EMBL" id="PYD74380.1"/>
    </source>
</evidence>
<dbReference type="PANTHER" id="PTHR45655:SF13">
    <property type="entry name" value="SOLUBLE GUANYLATE CYCLASE GCY-32-RELATED"/>
    <property type="match status" value="1"/>
</dbReference>
<dbReference type="AlphaFoldDB" id="A0A318Q6K2"/>
<reference evidence="3 4" key="1">
    <citation type="submission" date="2017-07" db="EMBL/GenBank/DDBJ databases">
        <title>A draft genome sequence of Komagataeibacter sp. T5K1.</title>
        <authorList>
            <person name="Skraban J."/>
            <person name="Cleenwerck I."/>
            <person name="Vandamme P."/>
            <person name="Trcek J."/>
        </authorList>
    </citation>
    <scope>NUCLEOTIDE SEQUENCE [LARGE SCALE GENOMIC DNA]</scope>
    <source>
        <strain evidence="3 4">T5K1</strain>
    </source>
</reference>
<dbReference type="Gene3D" id="3.90.1520.10">
    <property type="entry name" value="H-NOX domain"/>
    <property type="match status" value="1"/>
</dbReference>
<comment type="caution">
    <text evidence="3">The sequence shown here is derived from an EMBL/GenBank/DDBJ whole genome shotgun (WGS) entry which is preliminary data.</text>
</comment>
<dbReference type="EMBL" id="NOXG01000077">
    <property type="protein sequence ID" value="PYD74380.1"/>
    <property type="molecule type" value="Genomic_DNA"/>
</dbReference>
<proteinExistence type="predicted"/>
<dbReference type="PANTHER" id="PTHR45655">
    <property type="entry name" value="GUANYLATE CYCLASE SOLUBLE SUBUNIT BETA-2"/>
    <property type="match status" value="1"/>
</dbReference>
<feature type="domain" description="Heme NO-binding" evidence="1">
    <location>
        <begin position="2"/>
        <end position="159"/>
    </location>
</feature>
<protein>
    <submittedName>
        <fullName evidence="3">Heme NO-binding protein</fullName>
    </submittedName>
</protein>
<dbReference type="InterPro" id="IPR024096">
    <property type="entry name" value="NO_sig/Golgi_transp_ligand-bd"/>
</dbReference>
<accession>A0A318Q6K2</accession>
<keyword evidence="5" id="KW-1185">Reference proteome</keyword>
<evidence type="ECO:0000259" key="1">
    <source>
        <dbReference type="Pfam" id="PF07700"/>
    </source>
</evidence>
<evidence type="ECO:0000313" key="5">
    <source>
        <dbReference type="Proteomes" id="UP000248116"/>
    </source>
</evidence>
<dbReference type="InterPro" id="IPR011644">
    <property type="entry name" value="Heme_NO-bd"/>
</dbReference>
<reference evidence="2 5" key="2">
    <citation type="submission" date="2018-02" db="EMBL/GenBank/DDBJ databases">
        <authorList>
            <person name="Skraban J."/>
            <person name="Trcek J."/>
        </authorList>
    </citation>
    <scope>NUCLEOTIDE SEQUENCE [LARGE SCALE GENOMIC DNA]</scope>
    <source>
        <strain evidence="2 5">AV446</strain>
    </source>
</reference>
<name>A0A318Q6K2_9PROT</name>
<dbReference type="Pfam" id="PF07700">
    <property type="entry name" value="HNOB"/>
    <property type="match status" value="1"/>
</dbReference>